<dbReference type="Proteomes" id="UP000245391">
    <property type="component" value="Unassembled WGS sequence"/>
</dbReference>
<dbReference type="CDD" id="cd00082">
    <property type="entry name" value="HisKA"/>
    <property type="match status" value="1"/>
</dbReference>
<dbReference type="InterPro" id="IPR029016">
    <property type="entry name" value="GAF-like_dom_sf"/>
</dbReference>
<evidence type="ECO:0000256" key="6">
    <source>
        <dbReference type="ARBA" id="ARBA00022679"/>
    </source>
</evidence>
<dbReference type="SUPFAM" id="SSF55785">
    <property type="entry name" value="PYP-like sensor domain (PAS domain)"/>
    <property type="match status" value="5"/>
</dbReference>
<evidence type="ECO:0000256" key="5">
    <source>
        <dbReference type="ARBA" id="ARBA00022553"/>
    </source>
</evidence>
<dbReference type="Pfam" id="PF00989">
    <property type="entry name" value="PAS"/>
    <property type="match status" value="1"/>
</dbReference>
<evidence type="ECO:0000259" key="22">
    <source>
        <dbReference type="PROSITE" id="PS50894"/>
    </source>
</evidence>
<dbReference type="GO" id="GO:0005886">
    <property type="term" value="C:plasma membrane"/>
    <property type="evidence" value="ECO:0007669"/>
    <property type="project" value="UniProtKB-SubCell"/>
</dbReference>
<evidence type="ECO:0000313" key="23">
    <source>
        <dbReference type="EMBL" id="PWS30876.1"/>
    </source>
</evidence>
<keyword evidence="12" id="KW-0902">Two-component regulatory system</keyword>
<protein>
    <recommendedName>
        <fullName evidence="15">Sensory/regulatory protein RpfC</fullName>
        <ecNumber evidence="3">2.7.13.3</ecNumber>
    </recommendedName>
</protein>
<dbReference type="InterPro" id="IPR000700">
    <property type="entry name" value="PAS-assoc_C"/>
</dbReference>
<dbReference type="PROSITE" id="PS50113">
    <property type="entry name" value="PAC"/>
    <property type="match status" value="1"/>
</dbReference>
<dbReference type="Pfam" id="PF08448">
    <property type="entry name" value="PAS_4"/>
    <property type="match status" value="1"/>
</dbReference>
<dbReference type="OrthoDB" id="9811889at2"/>
<evidence type="ECO:0000259" key="19">
    <source>
        <dbReference type="PROSITE" id="PS50110"/>
    </source>
</evidence>
<dbReference type="Gene3D" id="3.30.565.10">
    <property type="entry name" value="Histidine kinase-like ATPase, C-terminal domain"/>
    <property type="match status" value="1"/>
</dbReference>
<dbReference type="InterPro" id="IPR001789">
    <property type="entry name" value="Sig_transdc_resp-reg_receiver"/>
</dbReference>
<dbReference type="Pfam" id="PF13426">
    <property type="entry name" value="PAS_9"/>
    <property type="match status" value="2"/>
</dbReference>
<comment type="caution">
    <text evidence="23">The sequence shown here is derived from an EMBL/GenBank/DDBJ whole genome shotgun (WGS) entry which is preliminary data.</text>
</comment>
<proteinExistence type="predicted"/>
<dbReference type="SUPFAM" id="SSF47226">
    <property type="entry name" value="Histidine-containing phosphotransfer domain, HPT domain"/>
    <property type="match status" value="1"/>
</dbReference>
<feature type="domain" description="Response regulatory" evidence="19">
    <location>
        <begin position="1056"/>
        <end position="1176"/>
    </location>
</feature>
<evidence type="ECO:0000259" key="18">
    <source>
        <dbReference type="PROSITE" id="PS50109"/>
    </source>
</evidence>
<evidence type="ECO:0000256" key="1">
    <source>
        <dbReference type="ARBA" id="ARBA00000085"/>
    </source>
</evidence>
<feature type="domain" description="PAS" evidence="20">
    <location>
        <begin position="283"/>
        <end position="353"/>
    </location>
</feature>
<organism evidence="23 24">
    <name type="scientific">Pedobacter paludis</name>
    <dbReference type="NCBI Taxonomy" id="2203212"/>
    <lineage>
        <taxon>Bacteria</taxon>
        <taxon>Pseudomonadati</taxon>
        <taxon>Bacteroidota</taxon>
        <taxon>Sphingobacteriia</taxon>
        <taxon>Sphingobacteriales</taxon>
        <taxon>Sphingobacteriaceae</taxon>
        <taxon>Pedobacter</taxon>
    </lineage>
</organism>
<dbReference type="InterPro" id="IPR008207">
    <property type="entry name" value="Sig_transdc_His_kin_Hpt_dom"/>
</dbReference>
<evidence type="ECO:0000256" key="8">
    <source>
        <dbReference type="ARBA" id="ARBA00022741"/>
    </source>
</evidence>
<dbReference type="InterPro" id="IPR005467">
    <property type="entry name" value="His_kinase_dom"/>
</dbReference>
<keyword evidence="11" id="KW-1133">Transmembrane helix</keyword>
<dbReference type="Pfam" id="PF00072">
    <property type="entry name" value="Response_reg"/>
    <property type="match status" value="2"/>
</dbReference>
<dbReference type="InterPro" id="IPR003661">
    <property type="entry name" value="HisK_dim/P_dom"/>
</dbReference>
<dbReference type="SUPFAM" id="SSF47384">
    <property type="entry name" value="Homodimeric domain of signal transducing histidine kinase"/>
    <property type="match status" value="1"/>
</dbReference>
<evidence type="ECO:0000256" key="17">
    <source>
        <dbReference type="PROSITE-ProRule" id="PRU00169"/>
    </source>
</evidence>
<feature type="modified residue" description="4-aspartylphosphate" evidence="17">
    <location>
        <position position="1106"/>
    </location>
</feature>
<dbReference type="SUPFAM" id="SSF55781">
    <property type="entry name" value="GAF domain-like"/>
    <property type="match status" value="1"/>
</dbReference>
<dbReference type="GO" id="GO:0005524">
    <property type="term" value="F:ATP binding"/>
    <property type="evidence" value="ECO:0007669"/>
    <property type="project" value="UniProtKB-KW"/>
</dbReference>
<keyword evidence="7" id="KW-0812">Transmembrane</keyword>
<dbReference type="InterPro" id="IPR000014">
    <property type="entry name" value="PAS"/>
</dbReference>
<keyword evidence="6" id="KW-0808">Transferase</keyword>
<dbReference type="PROSITE" id="PS50110">
    <property type="entry name" value="RESPONSE_REGULATORY"/>
    <property type="match status" value="2"/>
</dbReference>
<feature type="domain" description="PAC" evidence="21">
    <location>
        <begin position="623"/>
        <end position="675"/>
    </location>
</feature>
<dbReference type="Gene3D" id="3.30.450.20">
    <property type="entry name" value="PAS domain"/>
    <property type="match status" value="5"/>
</dbReference>
<dbReference type="GO" id="GO:0006355">
    <property type="term" value="P:regulation of DNA-templated transcription"/>
    <property type="evidence" value="ECO:0007669"/>
    <property type="project" value="InterPro"/>
</dbReference>
<feature type="domain" description="Histidine kinase" evidence="18">
    <location>
        <begin position="819"/>
        <end position="1040"/>
    </location>
</feature>
<dbReference type="InterPro" id="IPR035965">
    <property type="entry name" value="PAS-like_dom_sf"/>
</dbReference>
<dbReference type="SMART" id="SM00448">
    <property type="entry name" value="REC"/>
    <property type="match status" value="2"/>
</dbReference>
<feature type="domain" description="PAS" evidence="20">
    <location>
        <begin position="161"/>
        <end position="231"/>
    </location>
</feature>
<comment type="subcellular location">
    <subcellularLocation>
        <location evidence="2">Cell membrane</location>
        <topology evidence="2">Multi-pass membrane protein</topology>
    </subcellularLocation>
</comment>
<dbReference type="PROSITE" id="PS50894">
    <property type="entry name" value="HPT"/>
    <property type="match status" value="1"/>
</dbReference>
<dbReference type="Pfam" id="PF00512">
    <property type="entry name" value="HisKA"/>
    <property type="match status" value="1"/>
</dbReference>
<feature type="modified residue" description="4-aspartylphosphate" evidence="17">
    <location>
        <position position="1251"/>
    </location>
</feature>
<evidence type="ECO:0000256" key="13">
    <source>
        <dbReference type="ARBA" id="ARBA00023136"/>
    </source>
</evidence>
<dbReference type="SMART" id="SM00091">
    <property type="entry name" value="PAS"/>
    <property type="match status" value="4"/>
</dbReference>
<evidence type="ECO:0000256" key="9">
    <source>
        <dbReference type="ARBA" id="ARBA00022777"/>
    </source>
</evidence>
<dbReference type="SMART" id="SM00086">
    <property type="entry name" value="PAC"/>
    <property type="match status" value="4"/>
</dbReference>
<feature type="modified residue" description="Phosphohistidine" evidence="16">
    <location>
        <position position="1389"/>
    </location>
</feature>
<dbReference type="SUPFAM" id="SSF52172">
    <property type="entry name" value="CheY-like"/>
    <property type="match status" value="2"/>
</dbReference>
<dbReference type="CDD" id="cd16922">
    <property type="entry name" value="HATPase_EvgS-ArcB-TorS-like"/>
    <property type="match status" value="1"/>
</dbReference>
<dbReference type="SMART" id="SM00388">
    <property type="entry name" value="HisKA"/>
    <property type="match status" value="1"/>
</dbReference>
<gene>
    <name evidence="23" type="ORF">DF947_14800</name>
</gene>
<dbReference type="RefSeq" id="WP_109930826.1">
    <property type="nucleotide sequence ID" value="NZ_QGNY01000005.1"/>
</dbReference>
<keyword evidence="5 17" id="KW-0597">Phosphoprotein</keyword>
<evidence type="ECO:0000256" key="16">
    <source>
        <dbReference type="PROSITE-ProRule" id="PRU00110"/>
    </source>
</evidence>
<dbReference type="InterPro" id="IPR003594">
    <property type="entry name" value="HATPase_dom"/>
</dbReference>
<dbReference type="GO" id="GO:0000155">
    <property type="term" value="F:phosphorelay sensor kinase activity"/>
    <property type="evidence" value="ECO:0007669"/>
    <property type="project" value="InterPro"/>
</dbReference>
<dbReference type="PRINTS" id="PR00344">
    <property type="entry name" value="BCTRLSENSOR"/>
</dbReference>
<evidence type="ECO:0000256" key="11">
    <source>
        <dbReference type="ARBA" id="ARBA00022989"/>
    </source>
</evidence>
<evidence type="ECO:0000256" key="12">
    <source>
        <dbReference type="ARBA" id="ARBA00023012"/>
    </source>
</evidence>
<keyword evidence="9 23" id="KW-0418">Kinase</keyword>
<reference evidence="24" key="1">
    <citation type="submission" date="2018-05" db="EMBL/GenBank/DDBJ databases">
        <title>Pedobacter paludis sp. nov., isolated from wetland soil.</title>
        <authorList>
            <person name="Zhang Y."/>
        </authorList>
    </citation>
    <scope>NUCLEOTIDE SEQUENCE [LARGE SCALE GENOMIC DNA]</scope>
    <source>
        <strain evidence="24">R-8</strain>
    </source>
</reference>
<dbReference type="CDD" id="cd17546">
    <property type="entry name" value="REC_hyHK_CKI1_RcsC-like"/>
    <property type="match status" value="2"/>
</dbReference>
<dbReference type="Gene3D" id="1.10.287.130">
    <property type="match status" value="1"/>
</dbReference>
<dbReference type="PROSITE" id="PS50109">
    <property type="entry name" value="HIS_KIN"/>
    <property type="match status" value="1"/>
</dbReference>
<keyword evidence="4" id="KW-1003">Cell membrane</keyword>
<dbReference type="InterPro" id="IPR004358">
    <property type="entry name" value="Sig_transdc_His_kin-like_C"/>
</dbReference>
<feature type="domain" description="PAS" evidence="20">
    <location>
        <begin position="534"/>
        <end position="580"/>
    </location>
</feature>
<accession>A0A317F077</accession>
<dbReference type="NCBIfam" id="TIGR00229">
    <property type="entry name" value="sensory_box"/>
    <property type="match status" value="4"/>
</dbReference>
<keyword evidence="8" id="KW-0547">Nucleotide-binding</keyword>
<evidence type="ECO:0000256" key="4">
    <source>
        <dbReference type="ARBA" id="ARBA00022475"/>
    </source>
</evidence>
<evidence type="ECO:0000256" key="2">
    <source>
        <dbReference type="ARBA" id="ARBA00004651"/>
    </source>
</evidence>
<evidence type="ECO:0000256" key="3">
    <source>
        <dbReference type="ARBA" id="ARBA00012438"/>
    </source>
</evidence>
<dbReference type="SUPFAM" id="SSF55874">
    <property type="entry name" value="ATPase domain of HSP90 chaperone/DNA topoisomerase II/histidine kinase"/>
    <property type="match status" value="1"/>
</dbReference>
<dbReference type="EC" id="2.7.13.3" evidence="3"/>
<dbReference type="InterPro" id="IPR001610">
    <property type="entry name" value="PAC"/>
</dbReference>
<evidence type="ECO:0000256" key="7">
    <source>
        <dbReference type="ARBA" id="ARBA00022692"/>
    </source>
</evidence>
<dbReference type="CDD" id="cd00130">
    <property type="entry name" value="PAS"/>
    <property type="match status" value="3"/>
</dbReference>
<dbReference type="Gene3D" id="1.20.120.160">
    <property type="entry name" value="HPT domain"/>
    <property type="match status" value="1"/>
</dbReference>
<keyword evidence="24" id="KW-1185">Reference proteome</keyword>
<evidence type="ECO:0000256" key="14">
    <source>
        <dbReference type="ARBA" id="ARBA00064003"/>
    </source>
</evidence>
<dbReference type="PANTHER" id="PTHR45339:SF1">
    <property type="entry name" value="HYBRID SIGNAL TRANSDUCTION HISTIDINE KINASE J"/>
    <property type="match status" value="1"/>
</dbReference>
<comment type="subunit">
    <text evidence="14">At low DSF concentrations, interacts with RpfF.</text>
</comment>
<evidence type="ECO:0000259" key="20">
    <source>
        <dbReference type="PROSITE" id="PS50112"/>
    </source>
</evidence>
<evidence type="ECO:0000313" key="24">
    <source>
        <dbReference type="Proteomes" id="UP000245391"/>
    </source>
</evidence>
<keyword evidence="10" id="KW-0067">ATP-binding</keyword>
<keyword evidence="13" id="KW-0472">Membrane</keyword>
<dbReference type="InterPro" id="IPR036890">
    <property type="entry name" value="HATPase_C_sf"/>
</dbReference>
<dbReference type="InterPro" id="IPR036097">
    <property type="entry name" value="HisK_dim/P_sf"/>
</dbReference>
<comment type="catalytic activity">
    <reaction evidence="1">
        <text>ATP + protein L-histidine = ADP + protein N-phospho-L-histidine.</text>
        <dbReference type="EC" id="2.7.13.3"/>
    </reaction>
</comment>
<dbReference type="FunFam" id="3.30.565.10:FF:000010">
    <property type="entry name" value="Sensor histidine kinase RcsC"/>
    <property type="match status" value="1"/>
</dbReference>
<dbReference type="InterPro" id="IPR011006">
    <property type="entry name" value="CheY-like_superfamily"/>
</dbReference>
<dbReference type="FunFam" id="1.10.287.130:FF:000002">
    <property type="entry name" value="Two-component osmosensing histidine kinase"/>
    <property type="match status" value="1"/>
</dbReference>
<dbReference type="InterPro" id="IPR036641">
    <property type="entry name" value="HPT_dom_sf"/>
</dbReference>
<dbReference type="InterPro" id="IPR013767">
    <property type="entry name" value="PAS_fold"/>
</dbReference>
<name>A0A317F077_9SPHI</name>
<evidence type="ECO:0000256" key="10">
    <source>
        <dbReference type="ARBA" id="ARBA00022840"/>
    </source>
</evidence>
<sequence length="1448" mass="163636">MNKNEVERIAALRGYEVLDSLSEIEFDRITQLASIICETEISLITLIDENRQWFKSKVGMEISEINRDLAFCNYTILEDKLLEVGDTSKDDRFKDNPFVSGDPKVKFYAGYPLIDPNGFAIGSLCVVDGTTKVLNEKQKIALKMLADEAISLIVERREKEEFKNFAKLFQLSDDLICVAGLDGKLKKINPSFEKVLGWNHDKILGKSFYDYIHKDDLSLTKRKLNNLQHDNKGISFTHRFRTRSADFKTVHWVATIEEVTGNIFAIGRDISVEIEQQQLLLTSEQKFKTFFENSQGLMCTHDLDGNFISVNTAGAKILGFTKDELDAKGLFDIVPKERHDYLKAYLAEIKNVGHVRGQMITNTKQGSKRIWMFSNVLEQDINGDAYVIGNAVDITDQYNLEIDLKHTKDVLEQTNIVARVGGWELDLVKNKLYWTSMTKQIHEVSADYKPELATAINFYKEGESRNKITEVVDNAILNGGGWDLELQVVTAKGNELWVRSLGNCDFVEGKCVRAYGTFQDIDQYKKADIAQNESKKLLDDVLNAASEIAIIATDINGIITVFNKGAEKMLGYDCKEMIGKHTPAIIHDQAEMTAYGNKLSAELGYKVDGFGILVGYANKSRIEKKDWTFVKKDKSRLTVSIDATAIKDEEGNVIGYLGISTDITQRKETEKNLALEKARLLAFIEHTPAAVAMLDNNMTYLAVSQKWLGDYDLKAKKVIGASHYDVFPNLDESRKLRHKKILSGEIDRREEDIFTNPETGLTHYITWEMRPWYQLDGNIGGMMMFTQDISPLVHQREELKVAKIQADQANVAKSEFLANMSHEIRTPLNGVIGFTDLVLKTKLNETQLQYLTIVNQSANALLSIINDILDFSKIEAGKFELDIDKCDLYEIASQATDITTYQIQAKNLEMLLNIAPDLPRFVWADSVRLKQILINLLGNASKFTETGEIELKIESLSQDEENNLLRFSIRDTGIGIKPDKQEKIFEAFAQEDSSTTKKYGGTGLGLTISNKLLRMMDSRLKLKSTPNVGSTFYFDVLLKAEDGPEIEWQNLESIKSVLIVDDNDNNRTILNQILLLKNIKTDEAKSGFEALQFLSEGKRYDAILMDYHMPYMDGLETISKIRNSFFNTHEKQPIILLHSSSDDGTLIKSCQDLQVNHRLVKPIKVPDIYRILSRLHQTNAEIKVDENESTFILPKTNPRKIMIVEDNEVNRFLTKTLIDNISPGNIIIEAKNGLEGLKLFATEAPDLIFMDIQMPIMNGYETTGEIRKIDAKKTPIIAITAGNVMGEKEKCLDAGMDDFITKPIMEDTVGQVLNKWLLRDVEENVAVLQFQPSNDVHFDPGRLRSYYGQNADKLKKIVTLTIGQLKESVALLETDISDKNLESINLLGHKVYGTSVSAGLTKLSKIAAEIEKVETLQKLSGSNLFEQFTSEIEYLIGFLSKQYLGENY</sequence>
<dbReference type="Gene3D" id="3.30.450.40">
    <property type="match status" value="1"/>
</dbReference>
<evidence type="ECO:0000259" key="21">
    <source>
        <dbReference type="PROSITE" id="PS50113"/>
    </source>
</evidence>
<dbReference type="SMART" id="SM00387">
    <property type="entry name" value="HATPase_c"/>
    <property type="match status" value="1"/>
</dbReference>
<dbReference type="EMBL" id="QGNY01000005">
    <property type="protein sequence ID" value="PWS30876.1"/>
    <property type="molecule type" value="Genomic_DNA"/>
</dbReference>
<feature type="domain" description="Response regulatory" evidence="19">
    <location>
        <begin position="1200"/>
        <end position="1317"/>
    </location>
</feature>
<dbReference type="PANTHER" id="PTHR45339">
    <property type="entry name" value="HYBRID SIGNAL TRANSDUCTION HISTIDINE KINASE J"/>
    <property type="match status" value="1"/>
</dbReference>
<dbReference type="Gene3D" id="3.40.50.2300">
    <property type="match status" value="2"/>
</dbReference>
<dbReference type="PROSITE" id="PS50112">
    <property type="entry name" value="PAS"/>
    <property type="match status" value="3"/>
</dbReference>
<feature type="domain" description="HPt" evidence="22">
    <location>
        <begin position="1350"/>
        <end position="1442"/>
    </location>
</feature>
<dbReference type="Pfam" id="PF02518">
    <property type="entry name" value="HATPase_c"/>
    <property type="match status" value="1"/>
</dbReference>
<evidence type="ECO:0000256" key="15">
    <source>
        <dbReference type="ARBA" id="ARBA00068150"/>
    </source>
</evidence>
<dbReference type="InterPro" id="IPR013656">
    <property type="entry name" value="PAS_4"/>
</dbReference>